<dbReference type="InterPro" id="IPR001646">
    <property type="entry name" value="5peptide_repeat"/>
</dbReference>
<dbReference type="RefSeq" id="WP_163285591.1">
    <property type="nucleotide sequence ID" value="NZ_JAAGVY010000021.1"/>
</dbReference>
<dbReference type="Pfam" id="PF13676">
    <property type="entry name" value="TIR_2"/>
    <property type="match status" value="1"/>
</dbReference>
<proteinExistence type="predicted"/>
<keyword evidence="2" id="KW-0675">Receptor</keyword>
<dbReference type="SUPFAM" id="SSF52200">
    <property type="entry name" value="Toll/Interleukin receptor TIR domain"/>
    <property type="match status" value="1"/>
</dbReference>
<dbReference type="InterPro" id="IPR035897">
    <property type="entry name" value="Toll_tir_struct_dom_sf"/>
</dbReference>
<dbReference type="InterPro" id="IPR051082">
    <property type="entry name" value="Pentapeptide-BTB/POZ_domain"/>
</dbReference>
<sequence>MINNLYDLDFFETLFKKGSSIWNSWRKENPNVKPVLRKGEFKDKILIGFDFSEIHLSHANFNGSVLKEVIFDNCIFERCRFESAIIDGCAFIESHCHNSNFSNTLVINTAFHGASLHDSIFDDARTDIANFSGADLRRVSFINSDLKNADFGGATLIDAIFKNSNLDGAQFGWTKFGNNDLAGIINLDKIIHEGPSYLDINTIMKSLKILNSDFLQGVGASEIIIERLRSLTDIEVNKINTSCFISYSHKDTIFANALYEELKAADINVWYAPMDMQGGKKSIDQIQNAVKKYDRLLIILSDDSLNSEWVKSELREALAIEKEIGVQKLFPIRIVDFEKLKEWKCFDSDLGKDLGVELREYHIPDFTNWQNKNVLEKAIEKLISDLISRL</sequence>
<dbReference type="Pfam" id="PF13599">
    <property type="entry name" value="Pentapeptide_4"/>
    <property type="match status" value="1"/>
</dbReference>
<protein>
    <submittedName>
        <fullName evidence="2">Toll/interleukin-1 receptor domain-containing protein</fullName>
    </submittedName>
</protein>
<dbReference type="SUPFAM" id="SSF141571">
    <property type="entry name" value="Pentapeptide repeat-like"/>
    <property type="match status" value="1"/>
</dbReference>
<dbReference type="GO" id="GO:0007165">
    <property type="term" value="P:signal transduction"/>
    <property type="evidence" value="ECO:0007669"/>
    <property type="project" value="InterPro"/>
</dbReference>
<dbReference type="AlphaFoldDB" id="A0A7K3WRP2"/>
<dbReference type="Proteomes" id="UP000486602">
    <property type="component" value="Unassembled WGS sequence"/>
</dbReference>
<name>A0A7K3WRP2_9FLAO</name>
<dbReference type="Gene3D" id="3.40.50.10140">
    <property type="entry name" value="Toll/interleukin-1 receptor homology (TIR) domain"/>
    <property type="match status" value="1"/>
</dbReference>
<accession>A0A7K3WRP2</accession>
<dbReference type="PANTHER" id="PTHR14136:SF17">
    <property type="entry name" value="BTB_POZ DOMAIN-CONTAINING PROTEIN KCTD9"/>
    <property type="match status" value="1"/>
</dbReference>
<gene>
    <name evidence="2" type="ORF">G3O08_11860</name>
</gene>
<feature type="domain" description="TIR" evidence="1">
    <location>
        <begin position="239"/>
        <end position="378"/>
    </location>
</feature>
<dbReference type="EMBL" id="JAAGVY010000021">
    <property type="protein sequence ID" value="NEN24198.1"/>
    <property type="molecule type" value="Genomic_DNA"/>
</dbReference>
<evidence type="ECO:0000313" key="3">
    <source>
        <dbReference type="Proteomes" id="UP000486602"/>
    </source>
</evidence>
<organism evidence="2 3">
    <name type="scientific">Cryomorpha ignava</name>
    <dbReference type="NCBI Taxonomy" id="101383"/>
    <lineage>
        <taxon>Bacteria</taxon>
        <taxon>Pseudomonadati</taxon>
        <taxon>Bacteroidota</taxon>
        <taxon>Flavobacteriia</taxon>
        <taxon>Flavobacteriales</taxon>
        <taxon>Cryomorphaceae</taxon>
        <taxon>Cryomorpha</taxon>
    </lineage>
</organism>
<reference evidence="2 3" key="1">
    <citation type="submission" date="2020-02" db="EMBL/GenBank/DDBJ databases">
        <title>Out from the shadows clarifying the taxonomy of the family Cryomorphaceae and related taxa by utilizing the GTDB taxonomic framework.</title>
        <authorList>
            <person name="Bowman J.P."/>
        </authorList>
    </citation>
    <scope>NUCLEOTIDE SEQUENCE [LARGE SCALE GENOMIC DNA]</scope>
    <source>
        <strain evidence="2 3">QSSC 1-22</strain>
    </source>
</reference>
<dbReference type="PROSITE" id="PS50104">
    <property type="entry name" value="TIR"/>
    <property type="match status" value="1"/>
</dbReference>
<dbReference type="PANTHER" id="PTHR14136">
    <property type="entry name" value="BTB_POZ DOMAIN-CONTAINING PROTEIN KCTD9"/>
    <property type="match status" value="1"/>
</dbReference>
<dbReference type="InterPro" id="IPR000157">
    <property type="entry name" value="TIR_dom"/>
</dbReference>
<dbReference type="Gene3D" id="2.160.20.80">
    <property type="entry name" value="E3 ubiquitin-protein ligase SopA"/>
    <property type="match status" value="1"/>
</dbReference>
<dbReference type="SMART" id="SM00255">
    <property type="entry name" value="TIR"/>
    <property type="match status" value="1"/>
</dbReference>
<comment type="caution">
    <text evidence="2">The sequence shown here is derived from an EMBL/GenBank/DDBJ whole genome shotgun (WGS) entry which is preliminary data.</text>
</comment>
<evidence type="ECO:0000313" key="2">
    <source>
        <dbReference type="EMBL" id="NEN24198.1"/>
    </source>
</evidence>
<evidence type="ECO:0000259" key="1">
    <source>
        <dbReference type="PROSITE" id="PS50104"/>
    </source>
</evidence>
<keyword evidence="3" id="KW-1185">Reference proteome</keyword>